<accession>A0A6C0DHJ4</accession>
<proteinExistence type="predicted"/>
<evidence type="ECO:0008006" key="3">
    <source>
        <dbReference type="Google" id="ProtNLM"/>
    </source>
</evidence>
<evidence type="ECO:0000256" key="1">
    <source>
        <dbReference type="SAM" id="MobiDB-lite"/>
    </source>
</evidence>
<evidence type="ECO:0000313" key="2">
    <source>
        <dbReference type="EMBL" id="QHT16007.1"/>
    </source>
</evidence>
<sequence>MTTKLMKYTLEDFNNITFNGFKFNFPEDTLKIISEIALEVGSPNYVKTPVFQKRENPMKYSNMNTNIDSDKKLSASSNRRRRGNKGMEMINDDDWEIIRTFNTTKIEEKVGIDSKIDILRSNMNKLSDKNYHDIKDKIIETVDNIFQDDTDSDEILKIVTTIFEIASTNRFYSKIYADLYTELIKKYDIMMDVFENNFNKFLDLFDTIEYVEPNVDYDRFCKINKDNEKRKALSAFFINLMNNKIITEVKIRNIIRILFNQLYHFINQDNKKNEVDELTENVAVLYNKDLFKCDTNLKKRDEIDYELIDNFTITELIEKIAHSKTKNYLSLTNKSIFKFMDLIEM</sequence>
<feature type="region of interest" description="Disordered" evidence="1">
    <location>
        <begin position="60"/>
        <end position="86"/>
    </location>
</feature>
<protein>
    <recommendedName>
        <fullName evidence="3">MIF4G domain-containing protein</fullName>
    </recommendedName>
</protein>
<dbReference type="InterPro" id="IPR016024">
    <property type="entry name" value="ARM-type_fold"/>
</dbReference>
<name>A0A6C0DHJ4_9ZZZZ</name>
<dbReference type="EMBL" id="MN739614">
    <property type="protein sequence ID" value="QHT16007.1"/>
    <property type="molecule type" value="Genomic_DNA"/>
</dbReference>
<dbReference type="SUPFAM" id="SSF48371">
    <property type="entry name" value="ARM repeat"/>
    <property type="match status" value="1"/>
</dbReference>
<dbReference type="Gene3D" id="1.25.40.180">
    <property type="match status" value="1"/>
</dbReference>
<reference evidence="2" key="1">
    <citation type="journal article" date="2020" name="Nature">
        <title>Giant virus diversity and host interactions through global metagenomics.</title>
        <authorList>
            <person name="Schulz F."/>
            <person name="Roux S."/>
            <person name="Paez-Espino D."/>
            <person name="Jungbluth S."/>
            <person name="Walsh D.A."/>
            <person name="Denef V.J."/>
            <person name="McMahon K.D."/>
            <person name="Konstantinidis K.T."/>
            <person name="Eloe-Fadrosh E.A."/>
            <person name="Kyrpides N.C."/>
            <person name="Woyke T."/>
        </authorList>
    </citation>
    <scope>NUCLEOTIDE SEQUENCE</scope>
    <source>
        <strain evidence="2">GVMAG-M-3300023174-182</strain>
    </source>
</reference>
<dbReference type="AlphaFoldDB" id="A0A6C0DHJ4"/>
<organism evidence="2">
    <name type="scientific">viral metagenome</name>
    <dbReference type="NCBI Taxonomy" id="1070528"/>
    <lineage>
        <taxon>unclassified sequences</taxon>
        <taxon>metagenomes</taxon>
        <taxon>organismal metagenomes</taxon>
    </lineage>
</organism>